<sequence>MFDGPSTQHRLGRDLWSLGLVLLLLSLFGWAPGAAAQSAPSQSPSPQASQSPEKRIALVVGIGKYEFAPELQNPVNDAKAIAEALRKLQFDVDEKFDMDNRGFERALRDFGIRASQADVAVIFYAGHGIQVGGNNYIVPADARLERERDLVYEAMPLNLMLGELSQARKLGILMLDSCRNNPFVDRLKQAGQNRIQVNYGFARVDDTPSDTLVAMATRADQLAEDGQGDHSPYTDALLQHLQTPGLELSLFFRNVRDTVRQATNGRQEPYIFGSLGAAPFYFNPRPPNRPPVLGEIRPLELSDRADAEPLRIGRPTDPDDDQLFAQISGLPRGGSVRIGDRIVLIGDYLTVEQLAATSFKPDATVVGDAGRFDFAIMDGRGGMVRGGVAITIKPSNREPVVAGARTIRALPNRLAIEAPVDPDGDPLTITVTAVPDRGKVRDGATLIRPGDRLPAEGLTRLTFDPEQERPGAAGAFTYQVEDGKGGKATGTVTLEIAPPGTAPAAPALEESLWQMVRGSREPADFEAFLRLFGNGAYAKPAREKLGALTPAAKPPEVASVRPPPPAQSGSSSGFDPGPGPNTGRRGGGTAPADTAAASASASSSAGAAGRGAPERQREQRGAQPQQVGQLPGLPGLPGDGAHRARQLQHGQRPGRPLRTSGAQGDHRQTLRARRLRGNGGRMARLRRGRRLHRRHAAHDQAHRQHPDPQHLLAGGPGLRKVAEPEDRPALPPALRGGVGIRGARRHDRPLLVGRADGDARQLQGLRRGAGAAHPGLGRQLQAEPLRPARHERRGGGVGRRLLARRLCGRADGRQRLDAGQLPGARAARRVVAGRLG</sequence>
<dbReference type="AlphaFoldDB" id="A0A9P1JRF6"/>
<dbReference type="Proteomes" id="UP000007319">
    <property type="component" value="Chromosome"/>
</dbReference>
<name>A0A9P1JRF6_9PROT</name>
<feature type="compositionally biased region" description="Basic and acidic residues" evidence="1">
    <location>
        <begin position="697"/>
        <end position="708"/>
    </location>
</feature>
<dbReference type="InterPro" id="IPR052039">
    <property type="entry name" value="Caspase-related_regulators"/>
</dbReference>
<dbReference type="PANTHER" id="PTHR22576">
    <property type="entry name" value="MUCOSA ASSOCIATED LYMPHOID TISSUE LYMPHOMA TRANSLOCATION PROTEIN 1/PARACASPASE"/>
    <property type="match status" value="1"/>
</dbReference>
<gene>
    <name evidence="3" type="ORF">AZOBR_140093</name>
</gene>
<dbReference type="GO" id="GO:0004197">
    <property type="term" value="F:cysteine-type endopeptidase activity"/>
    <property type="evidence" value="ECO:0007669"/>
    <property type="project" value="InterPro"/>
</dbReference>
<organism evidence="3 4">
    <name type="scientific">Azospirillum baldaniorum</name>
    <dbReference type="NCBI Taxonomy" id="1064539"/>
    <lineage>
        <taxon>Bacteria</taxon>
        <taxon>Pseudomonadati</taxon>
        <taxon>Pseudomonadota</taxon>
        <taxon>Alphaproteobacteria</taxon>
        <taxon>Rhodospirillales</taxon>
        <taxon>Azospirillaceae</taxon>
        <taxon>Azospirillum</taxon>
    </lineage>
</organism>
<evidence type="ECO:0000259" key="2">
    <source>
        <dbReference type="PROSITE" id="PS50208"/>
    </source>
</evidence>
<dbReference type="Pfam" id="PF17963">
    <property type="entry name" value="Big_9"/>
    <property type="match status" value="1"/>
</dbReference>
<reference evidence="3 4" key="1">
    <citation type="journal article" date="2011" name="PLoS Genet.">
        <title>Azospirillum genomes reveal transition of bacteria from aquatic to terrestrial environments.</title>
        <authorList>
            <person name="Wisniewski-Dye F."/>
            <person name="Borziak K."/>
            <person name="Khalsa-Moyers G."/>
            <person name="Alexandre G."/>
            <person name="Sukharnikov L.O."/>
            <person name="Wuichet K."/>
            <person name="Hurst G.B."/>
            <person name="McDonald W.H."/>
            <person name="Robertson J.S."/>
            <person name="Barbe V."/>
            <person name="Calteau A."/>
            <person name="Rouy Z."/>
            <person name="Mangenot S."/>
            <person name="Prigent-Combaret C."/>
            <person name="Normand P."/>
            <person name="Boyer M."/>
            <person name="Siguier P."/>
            <person name="Dessaux Y."/>
            <person name="Elmerich C."/>
            <person name="Condemine G."/>
            <person name="Krishnen G."/>
            <person name="Kennedy I."/>
            <person name="Paterson A.H."/>
            <person name="Gonzalez V."/>
            <person name="Mavingui P."/>
            <person name="Zhulin I.B."/>
        </authorList>
    </citation>
    <scope>NUCLEOTIDE SEQUENCE [LARGE SCALE GENOMIC DNA]</scope>
    <source>
        <strain evidence="3 4">Sp245</strain>
    </source>
</reference>
<dbReference type="Gene3D" id="3.40.50.1460">
    <property type="match status" value="1"/>
</dbReference>
<dbReference type="KEGG" id="abs:AZOBR_140093"/>
<dbReference type="Pfam" id="PF00656">
    <property type="entry name" value="Peptidase_C14"/>
    <property type="match status" value="1"/>
</dbReference>
<proteinExistence type="predicted"/>
<dbReference type="GO" id="GO:0006508">
    <property type="term" value="P:proteolysis"/>
    <property type="evidence" value="ECO:0007669"/>
    <property type="project" value="InterPro"/>
</dbReference>
<accession>A0A9P1JRF6</accession>
<feature type="region of interest" description="Disordered" evidence="1">
    <location>
        <begin position="553"/>
        <end position="740"/>
    </location>
</feature>
<evidence type="ECO:0000313" key="3">
    <source>
        <dbReference type="EMBL" id="CCC98363.1"/>
    </source>
</evidence>
<keyword evidence="4" id="KW-1185">Reference proteome</keyword>
<dbReference type="EMBL" id="HE577327">
    <property type="protein sequence ID" value="CCC98363.1"/>
    <property type="molecule type" value="Genomic_DNA"/>
</dbReference>
<feature type="compositionally biased region" description="Low complexity" evidence="1">
    <location>
        <begin position="590"/>
        <end position="611"/>
    </location>
</feature>
<evidence type="ECO:0000256" key="1">
    <source>
        <dbReference type="SAM" id="MobiDB-lite"/>
    </source>
</evidence>
<dbReference type="InterPro" id="IPR029030">
    <property type="entry name" value="Caspase-like_dom_sf"/>
</dbReference>
<dbReference type="PANTHER" id="PTHR22576:SF37">
    <property type="entry name" value="MUCOSA-ASSOCIATED LYMPHOID TISSUE LYMPHOMA TRANSLOCATION PROTEIN 1"/>
    <property type="match status" value="1"/>
</dbReference>
<feature type="compositionally biased region" description="Low complexity" evidence="1">
    <location>
        <begin position="623"/>
        <end position="633"/>
    </location>
</feature>
<dbReference type="SUPFAM" id="SSF52129">
    <property type="entry name" value="Caspase-like"/>
    <property type="match status" value="1"/>
</dbReference>
<evidence type="ECO:0000313" key="4">
    <source>
        <dbReference type="Proteomes" id="UP000007319"/>
    </source>
</evidence>
<dbReference type="PROSITE" id="PS50208">
    <property type="entry name" value="CASPASE_P20"/>
    <property type="match status" value="1"/>
</dbReference>
<dbReference type="InterPro" id="IPR011600">
    <property type="entry name" value="Pept_C14_caspase"/>
</dbReference>
<feature type="compositionally biased region" description="Basic residues" evidence="1">
    <location>
        <begin position="683"/>
        <end position="696"/>
    </location>
</feature>
<feature type="domain" description="Caspase family p20" evidence="2">
    <location>
        <begin position="53"/>
        <end position="182"/>
    </location>
</feature>
<dbReference type="InterPro" id="IPR001309">
    <property type="entry name" value="Pept_C14_p20"/>
</dbReference>
<protein>
    <recommendedName>
        <fullName evidence="2">Caspase family p20 domain-containing protein</fullName>
    </recommendedName>
</protein>